<dbReference type="InterPro" id="IPR000157">
    <property type="entry name" value="TIR_dom"/>
</dbReference>
<dbReference type="Gene3D" id="3.40.50.10140">
    <property type="entry name" value="Toll/interleukin-1 receptor homology (TIR) domain"/>
    <property type="match status" value="1"/>
</dbReference>
<reference evidence="4 5" key="1">
    <citation type="submission" date="2019-07" db="EMBL/GenBank/DDBJ databases">
        <title>Cryptosporangium phraense sp. nov., isolated from plant litter.</title>
        <authorList>
            <person name="Suriyachadkun C."/>
        </authorList>
    </citation>
    <scope>NUCLEOTIDE SEQUENCE [LARGE SCALE GENOMIC DNA]</scope>
    <source>
        <strain evidence="4 5">A-T 5661</strain>
    </source>
</reference>
<organism evidence="4 5">
    <name type="scientific">Cryptosporangium phraense</name>
    <dbReference type="NCBI Taxonomy" id="2593070"/>
    <lineage>
        <taxon>Bacteria</taxon>
        <taxon>Bacillati</taxon>
        <taxon>Actinomycetota</taxon>
        <taxon>Actinomycetes</taxon>
        <taxon>Cryptosporangiales</taxon>
        <taxon>Cryptosporangiaceae</taxon>
        <taxon>Cryptosporangium</taxon>
    </lineage>
</organism>
<evidence type="ECO:0000256" key="1">
    <source>
        <dbReference type="SAM" id="MobiDB-lite"/>
    </source>
</evidence>
<comment type="caution">
    <text evidence="4">The sequence shown here is derived from an EMBL/GenBank/DDBJ whole genome shotgun (WGS) entry which is preliminary data.</text>
</comment>
<dbReference type="InterPro" id="IPR045430">
    <property type="entry name" value="EAD1"/>
</dbReference>
<protein>
    <submittedName>
        <fullName evidence="4">Toll/interleukin-1 receptor domain-containing protein</fullName>
    </submittedName>
</protein>
<feature type="domain" description="Effector-associated" evidence="3">
    <location>
        <begin position="239"/>
        <end position="314"/>
    </location>
</feature>
<dbReference type="AlphaFoldDB" id="A0A545AZN6"/>
<accession>A0A545AZN6</accession>
<evidence type="ECO:0000313" key="5">
    <source>
        <dbReference type="Proteomes" id="UP000317982"/>
    </source>
</evidence>
<evidence type="ECO:0000259" key="3">
    <source>
        <dbReference type="Pfam" id="PF19955"/>
    </source>
</evidence>
<dbReference type="Proteomes" id="UP000317982">
    <property type="component" value="Unassembled WGS sequence"/>
</dbReference>
<keyword evidence="4" id="KW-0675">Receptor</keyword>
<feature type="domain" description="TIR" evidence="2">
    <location>
        <begin position="92"/>
        <end position="191"/>
    </location>
</feature>
<dbReference type="EMBL" id="VIRS01000001">
    <property type="protein sequence ID" value="TQS46768.1"/>
    <property type="molecule type" value="Genomic_DNA"/>
</dbReference>
<evidence type="ECO:0000313" key="4">
    <source>
        <dbReference type="EMBL" id="TQS46768.1"/>
    </source>
</evidence>
<feature type="region of interest" description="Disordered" evidence="1">
    <location>
        <begin position="217"/>
        <end position="239"/>
    </location>
</feature>
<feature type="region of interest" description="Disordered" evidence="1">
    <location>
        <begin position="1"/>
        <end position="40"/>
    </location>
</feature>
<dbReference type="OrthoDB" id="4737208at2"/>
<feature type="compositionally biased region" description="Low complexity" evidence="1">
    <location>
        <begin position="217"/>
        <end position="230"/>
    </location>
</feature>
<dbReference type="Pfam" id="PF19955">
    <property type="entry name" value="EAD1"/>
    <property type="match status" value="1"/>
</dbReference>
<keyword evidence="5" id="KW-1185">Reference proteome</keyword>
<name>A0A545AZN6_9ACTN</name>
<dbReference type="InterPro" id="IPR035897">
    <property type="entry name" value="Toll_tir_struct_dom_sf"/>
</dbReference>
<dbReference type="Pfam" id="PF13676">
    <property type="entry name" value="TIR_2"/>
    <property type="match status" value="1"/>
</dbReference>
<gene>
    <name evidence="4" type="ORF">FL583_00355</name>
</gene>
<evidence type="ECO:0000259" key="2">
    <source>
        <dbReference type="Pfam" id="PF13676"/>
    </source>
</evidence>
<dbReference type="SUPFAM" id="SSF52200">
    <property type="entry name" value="Toll/Interleukin receptor TIR domain"/>
    <property type="match status" value="1"/>
</dbReference>
<dbReference type="GO" id="GO:0007165">
    <property type="term" value="P:signal transduction"/>
    <property type="evidence" value="ECO:0007669"/>
    <property type="project" value="InterPro"/>
</dbReference>
<sequence length="318" mass="34186">MIQGDLASTSRRRAQATRGGRAKSGTGGDAPGPETPVRPTVRAWVTAQSPSGSLIRPPSDARPVRPGYGRAHLFSTLAPLPSVRGGTLAGYVFVSYSRRDQPYVRRLVRHLADHGVTTWYDSETETGARFVPVVQEKIDGCAAVLVVWSAAAADSAWVERETLYAGSAGRPILPLWLDHTVPLGILLGALQAEPVDDDGMPSDDFIARLKALCDGSASASPGAAPRGVAAKPPETTRRTLSDRELRALVDAFEQDEVVYILDRVGFPRGSRPAWGPPLTFWHRVNRLLGDGAMRDGGSRIVEVASELRPHNEAFSPRG</sequence>
<proteinExistence type="predicted"/>
<dbReference type="InParanoid" id="A0A545AZN6"/>